<comment type="cofactor">
    <cofactor evidence="11">
        <name>[4Fe-4S] cluster</name>
        <dbReference type="ChEBI" id="CHEBI:49883"/>
    </cofactor>
    <text evidence="11">Binds 1 [4Fe-4S] cluster per subunit. Following nitrosylation of the [4Fe-4S] cluster binds 1 [4Fe-8(NO)] cluster per subunit.</text>
</comment>
<dbReference type="AlphaFoldDB" id="A0A345Y0T8"/>
<comment type="PTM">
    <text evidence="11">The Fe-S cluster can be nitrosylated by nitric oxide (NO).</text>
</comment>
<feature type="binding site" evidence="11">
    <location>
        <position position="62"/>
    </location>
    <ligand>
        <name>[4Fe-4S] cluster</name>
        <dbReference type="ChEBI" id="CHEBI:49883"/>
    </ligand>
</feature>
<dbReference type="PROSITE" id="PS51674">
    <property type="entry name" value="4FE4S_WBL"/>
    <property type="match status" value="1"/>
</dbReference>
<dbReference type="EMBL" id="CP031320">
    <property type="protein sequence ID" value="AXK37504.1"/>
    <property type="molecule type" value="Genomic_DNA"/>
</dbReference>
<dbReference type="GO" id="GO:0035731">
    <property type="term" value="F:dinitrosyl-iron complex binding"/>
    <property type="evidence" value="ECO:0007669"/>
    <property type="project" value="UniProtKB-UniRule"/>
</dbReference>
<dbReference type="RefSeq" id="WP_208880301.1">
    <property type="nucleotide sequence ID" value="NZ_CP031320.1"/>
</dbReference>
<proteinExistence type="inferred from homology"/>
<keyword evidence="8 11" id="KW-0238">DNA-binding</keyword>
<evidence type="ECO:0000256" key="6">
    <source>
        <dbReference type="ARBA" id="ARBA00023014"/>
    </source>
</evidence>
<keyword evidence="3 11" id="KW-0004">4Fe-4S</keyword>
<keyword evidence="11" id="KW-0963">Cytoplasm</keyword>
<evidence type="ECO:0000256" key="7">
    <source>
        <dbReference type="ARBA" id="ARBA00023015"/>
    </source>
</evidence>
<evidence type="ECO:0000256" key="8">
    <source>
        <dbReference type="ARBA" id="ARBA00023125"/>
    </source>
</evidence>
<feature type="binding site" evidence="11">
    <location>
        <position position="53"/>
    </location>
    <ligand>
        <name>[4Fe-4S] cluster</name>
        <dbReference type="ChEBI" id="CHEBI:49883"/>
    </ligand>
</feature>
<keyword evidence="9 11" id="KW-1015">Disulfide bond</keyword>
<evidence type="ECO:0000313" key="15">
    <source>
        <dbReference type="Proteomes" id="UP000254425"/>
    </source>
</evidence>
<keyword evidence="10 11" id="KW-0804">Transcription</keyword>
<evidence type="ECO:0000256" key="3">
    <source>
        <dbReference type="ARBA" id="ARBA00022485"/>
    </source>
</evidence>
<evidence type="ECO:0000256" key="9">
    <source>
        <dbReference type="ARBA" id="ARBA00023157"/>
    </source>
</evidence>
<keyword evidence="15" id="KW-1185">Reference proteome</keyword>
<feature type="binding site" evidence="11">
    <location>
        <position position="25"/>
    </location>
    <ligand>
        <name>[4Fe-4S] cluster</name>
        <dbReference type="ChEBI" id="CHEBI:49883"/>
    </ligand>
</feature>
<reference evidence="14 15" key="1">
    <citation type="submission" date="2018-07" db="EMBL/GenBank/DDBJ databases">
        <title>Draft genome of the type strain Streptomyces armeniacus ATCC 15676.</title>
        <authorList>
            <person name="Labana P."/>
            <person name="Gosse J.T."/>
            <person name="Boddy C.N."/>
        </authorList>
    </citation>
    <scope>NUCLEOTIDE SEQUENCE [LARGE SCALE GENOMIC DNA]</scope>
    <source>
        <strain evidence="14 15">ATCC 15676</strain>
    </source>
</reference>
<accession>A0A345Y0T8</accession>
<dbReference type="GO" id="GO:0045454">
    <property type="term" value="P:cell redox homeostasis"/>
    <property type="evidence" value="ECO:0007669"/>
    <property type="project" value="TreeGrafter"/>
</dbReference>
<protein>
    <recommendedName>
        <fullName evidence="11">Transcriptional regulator WhiB</fullName>
    </recommendedName>
</protein>
<evidence type="ECO:0000313" key="14">
    <source>
        <dbReference type="EMBL" id="AXK37504.1"/>
    </source>
</evidence>
<dbReference type="GO" id="GO:0051539">
    <property type="term" value="F:4 iron, 4 sulfur cluster binding"/>
    <property type="evidence" value="ECO:0007669"/>
    <property type="project" value="UniProtKB-UniRule"/>
</dbReference>
<comment type="subcellular location">
    <subcellularLocation>
        <location evidence="1 11">Cytoplasm</location>
    </subcellularLocation>
</comment>
<evidence type="ECO:0000256" key="1">
    <source>
        <dbReference type="ARBA" id="ARBA00004496"/>
    </source>
</evidence>
<comment type="PTM">
    <text evidence="11">Upon Fe-S cluster removal intramolecular disulfide bonds are formed.</text>
</comment>
<evidence type="ECO:0000256" key="10">
    <source>
        <dbReference type="ARBA" id="ARBA00023163"/>
    </source>
</evidence>
<dbReference type="Pfam" id="PF02467">
    <property type="entry name" value="Whib"/>
    <property type="match status" value="1"/>
</dbReference>
<organism evidence="14 15">
    <name type="scientific">Streptomyces armeniacus</name>
    <dbReference type="NCBI Taxonomy" id="83291"/>
    <lineage>
        <taxon>Bacteria</taxon>
        <taxon>Bacillati</taxon>
        <taxon>Actinomycetota</taxon>
        <taxon>Actinomycetes</taxon>
        <taxon>Kitasatosporales</taxon>
        <taxon>Streptomycetaceae</taxon>
        <taxon>Streptomyces</taxon>
    </lineage>
</organism>
<keyword evidence="4 11" id="KW-0479">Metal-binding</keyword>
<dbReference type="Proteomes" id="UP000254425">
    <property type="component" value="Chromosome"/>
</dbReference>
<dbReference type="InterPro" id="IPR003482">
    <property type="entry name" value="Whib"/>
</dbReference>
<feature type="compositionally biased region" description="Basic residues" evidence="12">
    <location>
        <begin position="86"/>
        <end position="98"/>
    </location>
</feature>
<dbReference type="GO" id="GO:0003677">
    <property type="term" value="F:DNA binding"/>
    <property type="evidence" value="ECO:0007669"/>
    <property type="project" value="UniProtKB-UniRule"/>
</dbReference>
<feature type="region of interest" description="Disordered" evidence="12">
    <location>
        <begin position="73"/>
        <end position="98"/>
    </location>
</feature>
<evidence type="ECO:0000256" key="12">
    <source>
        <dbReference type="SAM" id="MobiDB-lite"/>
    </source>
</evidence>
<keyword evidence="6 11" id="KW-0411">Iron-sulfur</keyword>
<dbReference type="InterPro" id="IPR034768">
    <property type="entry name" value="4FE4S_WBL"/>
</dbReference>
<evidence type="ECO:0000256" key="4">
    <source>
        <dbReference type="ARBA" id="ARBA00022723"/>
    </source>
</evidence>
<comment type="function">
    <text evidence="11">Acts as a transcriptional regulator. Probably redox-responsive. The apo- but not holo-form probably binds DNA.</text>
</comment>
<feature type="binding site" evidence="11">
    <location>
        <position position="56"/>
    </location>
    <ligand>
        <name>[4Fe-4S] cluster</name>
        <dbReference type="ChEBI" id="CHEBI:49883"/>
    </ligand>
</feature>
<dbReference type="GO" id="GO:0005737">
    <property type="term" value="C:cytoplasm"/>
    <property type="evidence" value="ECO:0007669"/>
    <property type="project" value="UniProtKB-SubCell"/>
</dbReference>
<sequence>MRNIVRTTYAPSADLPGDWRATSACRDEEPELFFPVGDTGPALAQIEEAKAVCRRCPAMDSCLNWALENGQDHGVWGGTSEDDRRRMKRRAARRAPAA</sequence>
<dbReference type="PANTHER" id="PTHR38839:SF6">
    <property type="entry name" value="TRANSCRIPTIONAL REGULATOR WHIB1"/>
    <property type="match status" value="1"/>
</dbReference>
<feature type="domain" description="4Fe-4S Wbl-type" evidence="13">
    <location>
        <begin position="24"/>
        <end position="86"/>
    </location>
</feature>
<dbReference type="GO" id="GO:0047134">
    <property type="term" value="F:protein-disulfide reductase [NAD(P)H] activity"/>
    <property type="evidence" value="ECO:0007669"/>
    <property type="project" value="TreeGrafter"/>
</dbReference>
<evidence type="ECO:0000256" key="2">
    <source>
        <dbReference type="ARBA" id="ARBA00006597"/>
    </source>
</evidence>
<comment type="similarity">
    <text evidence="2 11">Belongs to the WhiB family.</text>
</comment>
<dbReference type="GO" id="GO:0045892">
    <property type="term" value="P:negative regulation of DNA-templated transcription"/>
    <property type="evidence" value="ECO:0007669"/>
    <property type="project" value="TreeGrafter"/>
</dbReference>
<dbReference type="GO" id="GO:0046872">
    <property type="term" value="F:metal ion binding"/>
    <property type="evidence" value="ECO:0007669"/>
    <property type="project" value="UniProtKB-KW"/>
</dbReference>
<evidence type="ECO:0000256" key="5">
    <source>
        <dbReference type="ARBA" id="ARBA00023004"/>
    </source>
</evidence>
<keyword evidence="5 11" id="KW-0408">Iron</keyword>
<name>A0A345Y0T8_9ACTN</name>
<dbReference type="HAMAP" id="MF_01479">
    <property type="entry name" value="WhiB"/>
    <property type="match status" value="1"/>
</dbReference>
<evidence type="ECO:0000256" key="11">
    <source>
        <dbReference type="HAMAP-Rule" id="MF_01479"/>
    </source>
</evidence>
<evidence type="ECO:0000259" key="13">
    <source>
        <dbReference type="PROSITE" id="PS51674"/>
    </source>
</evidence>
<keyword evidence="7 11" id="KW-0805">Transcription regulation</keyword>
<dbReference type="KEGG" id="sarm:DVA86_20575"/>
<dbReference type="PANTHER" id="PTHR38839">
    <property type="entry name" value="TRANSCRIPTIONAL REGULATOR WHID-RELATED"/>
    <property type="match status" value="1"/>
</dbReference>
<gene>
    <name evidence="11" type="primary">whiB</name>
    <name evidence="14" type="ORF">DVA86_20575</name>
</gene>